<keyword evidence="13" id="KW-1185">Reference proteome</keyword>
<dbReference type="EMBL" id="LRGC01000001">
    <property type="protein sequence ID" value="KWR57494.1"/>
    <property type="molecule type" value="Genomic_DNA"/>
</dbReference>
<evidence type="ECO:0000256" key="10">
    <source>
        <dbReference type="ARBA" id="ARBA00023317"/>
    </source>
</evidence>
<evidence type="ECO:0000256" key="9">
    <source>
        <dbReference type="ARBA" id="ARBA00023264"/>
    </source>
</evidence>
<name>A0A125MGK6_BACSE</name>
<keyword evidence="4" id="KW-0443">Lipid metabolism</keyword>
<evidence type="ECO:0000313" key="12">
    <source>
        <dbReference type="EMBL" id="KWR57494.1"/>
    </source>
</evidence>
<accession>A0A125MGK6</accession>
<dbReference type="Pfam" id="PF02666">
    <property type="entry name" value="PS_Dcarbxylase"/>
    <property type="match status" value="1"/>
</dbReference>
<feature type="transmembrane region" description="Helical" evidence="11">
    <location>
        <begin position="63"/>
        <end position="86"/>
    </location>
</feature>
<comment type="caution">
    <text evidence="12">The sequence shown here is derived from an EMBL/GenBank/DDBJ whole genome shotgun (WGS) entry which is preliminary data.</text>
</comment>
<dbReference type="AlphaFoldDB" id="A0A125MGK6"/>
<evidence type="ECO:0000256" key="8">
    <source>
        <dbReference type="ARBA" id="ARBA00023239"/>
    </source>
</evidence>
<keyword evidence="3" id="KW-0210">Decarboxylase</keyword>
<evidence type="ECO:0000256" key="5">
    <source>
        <dbReference type="ARBA" id="ARBA00023136"/>
    </source>
</evidence>
<keyword evidence="1" id="KW-1003">Cell membrane</keyword>
<protein>
    <submittedName>
        <fullName evidence="12">Phosphatidylserine decarboxylase</fullName>
    </submittedName>
</protein>
<keyword evidence="6" id="KW-0865">Zymogen</keyword>
<gene>
    <name evidence="12" type="ORF">AA415_00027</name>
</gene>
<evidence type="ECO:0000256" key="3">
    <source>
        <dbReference type="ARBA" id="ARBA00022793"/>
    </source>
</evidence>
<evidence type="ECO:0000256" key="4">
    <source>
        <dbReference type="ARBA" id="ARBA00023098"/>
    </source>
</evidence>
<dbReference type="GO" id="GO:0004609">
    <property type="term" value="F:phosphatidylserine decarboxylase activity"/>
    <property type="evidence" value="ECO:0007669"/>
    <property type="project" value="InterPro"/>
</dbReference>
<organism evidence="12 13">
    <name type="scientific">Bacteroides stercoris</name>
    <dbReference type="NCBI Taxonomy" id="46506"/>
    <lineage>
        <taxon>Bacteria</taxon>
        <taxon>Pseudomonadati</taxon>
        <taxon>Bacteroidota</taxon>
        <taxon>Bacteroidia</taxon>
        <taxon>Bacteroidales</taxon>
        <taxon>Bacteroidaceae</taxon>
        <taxon>Bacteroides</taxon>
    </lineage>
</organism>
<dbReference type="InterPro" id="IPR003817">
    <property type="entry name" value="PS_Dcarbxylase"/>
</dbReference>
<evidence type="ECO:0000256" key="1">
    <source>
        <dbReference type="ARBA" id="ARBA00022475"/>
    </source>
</evidence>
<sequence>MFFLFLLLLVSSTVMYSYLHFKTRMNLRFLYMDNLLVTVISFLAAVLVFYLSSSINNFGLQFIMALIVGEIFVVAVGYTVTMIRFWRTPIRKVTAKENEIVSPADGNVIYIKRIEPNETPISIKNGMINEIMELTKTDLLSSPCWLIGINMTPWDVHKNCSPIDGKIILNKHTDGSFLSLKNFNAITRNERNTYVIKGDDYAVGVVQIASKSVRRIDSYVSVGDVINKGCWLGMIRFGSQVDVILPYDCNVKIQLGQQIYAAKTIIATR</sequence>
<keyword evidence="11" id="KW-0812">Transmembrane</keyword>
<dbReference type="STRING" id="46506.AA415_00027"/>
<dbReference type="PANTHER" id="PTHR35809">
    <property type="entry name" value="ARCHAETIDYLSERINE DECARBOXYLASE PROENZYME-RELATED"/>
    <property type="match status" value="1"/>
</dbReference>
<feature type="transmembrane region" description="Helical" evidence="11">
    <location>
        <begin position="31"/>
        <end position="51"/>
    </location>
</feature>
<keyword evidence="8" id="KW-0456">Lyase</keyword>
<dbReference type="Proteomes" id="UP000056419">
    <property type="component" value="Unassembled WGS sequence"/>
</dbReference>
<keyword evidence="5 11" id="KW-0472">Membrane</keyword>
<keyword evidence="2" id="KW-0444">Lipid biosynthesis</keyword>
<reference evidence="12 13" key="1">
    <citation type="journal article" date="2016" name="BMC Genomics">
        <title>Type VI secretion systems of human gut Bacteroidales segregate into three genetic architectures, two of which are contained on mobile genetic elements.</title>
        <authorList>
            <person name="Coyne M.J."/>
            <person name="Roelofs K.G."/>
            <person name="Comstock L.E."/>
        </authorList>
    </citation>
    <scope>NUCLEOTIDE SEQUENCE [LARGE SCALE GENOMIC DNA]</scope>
    <source>
        <strain evidence="12 13">CL09T03C01</strain>
    </source>
</reference>
<evidence type="ECO:0000256" key="7">
    <source>
        <dbReference type="ARBA" id="ARBA00023209"/>
    </source>
</evidence>
<keyword evidence="10" id="KW-0670">Pyruvate</keyword>
<keyword evidence="9" id="KW-1208">Phospholipid metabolism</keyword>
<proteinExistence type="predicted"/>
<evidence type="ECO:0000256" key="2">
    <source>
        <dbReference type="ARBA" id="ARBA00022516"/>
    </source>
</evidence>
<dbReference type="PATRIC" id="fig|46506.5.peg.32"/>
<dbReference type="InterPro" id="IPR033175">
    <property type="entry name" value="PSD-A"/>
</dbReference>
<evidence type="ECO:0000256" key="6">
    <source>
        <dbReference type="ARBA" id="ARBA00023145"/>
    </source>
</evidence>
<dbReference type="GO" id="GO:0008654">
    <property type="term" value="P:phospholipid biosynthetic process"/>
    <property type="evidence" value="ECO:0007669"/>
    <property type="project" value="UniProtKB-KW"/>
</dbReference>
<keyword evidence="11" id="KW-1133">Transmembrane helix</keyword>
<evidence type="ECO:0000256" key="11">
    <source>
        <dbReference type="SAM" id="Phobius"/>
    </source>
</evidence>
<evidence type="ECO:0000313" key="13">
    <source>
        <dbReference type="Proteomes" id="UP000056419"/>
    </source>
</evidence>
<dbReference type="PANTHER" id="PTHR35809:SF1">
    <property type="entry name" value="ARCHAETIDYLSERINE DECARBOXYLASE PROENZYME-RELATED"/>
    <property type="match status" value="1"/>
</dbReference>
<keyword evidence="7" id="KW-0594">Phospholipid biosynthesis</keyword>